<reference evidence="1" key="1">
    <citation type="journal article" date="2015" name="Nature">
        <title>Complex archaea that bridge the gap between prokaryotes and eukaryotes.</title>
        <authorList>
            <person name="Spang A."/>
            <person name="Saw J.H."/>
            <person name="Jorgensen S.L."/>
            <person name="Zaremba-Niedzwiedzka K."/>
            <person name="Martijn J."/>
            <person name="Lind A.E."/>
            <person name="van Eijk R."/>
            <person name="Schleper C."/>
            <person name="Guy L."/>
            <person name="Ettema T.J."/>
        </authorList>
    </citation>
    <scope>NUCLEOTIDE SEQUENCE</scope>
</reference>
<protein>
    <submittedName>
        <fullName evidence="1">Uncharacterized protein</fullName>
    </submittedName>
</protein>
<gene>
    <name evidence="1" type="ORF">LCGC14_2455480</name>
</gene>
<comment type="caution">
    <text evidence="1">The sequence shown here is derived from an EMBL/GenBank/DDBJ whole genome shotgun (WGS) entry which is preliminary data.</text>
</comment>
<sequence>MSKRKLVIVGVISWVAFHGLIFLSGAVFGGSIEALTHFGQESGEKEIHCQEDEVALHGGLDDWYDPNLPLECVNFEDFPELLSPPAPVIGKAWVMAPTPTLTPTPQPTPIPTPEPVAGQNIQVSLSFYTCPPFCLGDIMANGNGVHEGAVACGYGLNTGQRFSFRGVEYVCEDRGAASNPAHWVDFWLPSHEVGYAWQAEVGMSGEITLIK</sequence>
<dbReference type="AlphaFoldDB" id="A0A0F9C2F9"/>
<name>A0A0F9C2F9_9ZZZZ</name>
<proteinExistence type="predicted"/>
<accession>A0A0F9C2F9</accession>
<dbReference type="EMBL" id="LAZR01038100">
    <property type="protein sequence ID" value="KKL20437.1"/>
    <property type="molecule type" value="Genomic_DNA"/>
</dbReference>
<evidence type="ECO:0000313" key="1">
    <source>
        <dbReference type="EMBL" id="KKL20437.1"/>
    </source>
</evidence>
<organism evidence="1">
    <name type="scientific">marine sediment metagenome</name>
    <dbReference type="NCBI Taxonomy" id="412755"/>
    <lineage>
        <taxon>unclassified sequences</taxon>
        <taxon>metagenomes</taxon>
        <taxon>ecological metagenomes</taxon>
    </lineage>
</organism>